<comment type="caution">
    <text evidence="2">The sequence shown here is derived from an EMBL/GenBank/DDBJ whole genome shotgun (WGS) entry which is preliminary data.</text>
</comment>
<dbReference type="Pfam" id="PF12796">
    <property type="entry name" value="Ank_2"/>
    <property type="match status" value="1"/>
</dbReference>
<proteinExistence type="predicted"/>
<dbReference type="PANTHER" id="PTHR24128:SF61">
    <property type="entry name" value="ANKYRIN REPEAT-CONTAINING PROTEIN BDA1-LIKE"/>
    <property type="match status" value="1"/>
</dbReference>
<dbReference type="PROSITE" id="PS50088">
    <property type="entry name" value="ANK_REPEAT"/>
    <property type="match status" value="2"/>
</dbReference>
<organism evidence="2 3">
    <name type="scientific">Coptis chinensis</name>
    <dbReference type="NCBI Taxonomy" id="261450"/>
    <lineage>
        <taxon>Eukaryota</taxon>
        <taxon>Viridiplantae</taxon>
        <taxon>Streptophyta</taxon>
        <taxon>Embryophyta</taxon>
        <taxon>Tracheophyta</taxon>
        <taxon>Spermatophyta</taxon>
        <taxon>Magnoliopsida</taxon>
        <taxon>Ranunculales</taxon>
        <taxon>Ranunculaceae</taxon>
        <taxon>Coptidoideae</taxon>
        <taxon>Coptis</taxon>
    </lineage>
</organism>
<dbReference type="SMART" id="SM00248">
    <property type="entry name" value="ANK"/>
    <property type="match status" value="3"/>
</dbReference>
<protein>
    <submittedName>
        <fullName evidence="2">Uncharacterized protein</fullName>
    </submittedName>
</protein>
<dbReference type="SUPFAM" id="SSF48403">
    <property type="entry name" value="Ankyrin repeat"/>
    <property type="match status" value="1"/>
</dbReference>
<dbReference type="PANTHER" id="PTHR24128">
    <property type="entry name" value="HOMEOBOX PROTEIN WARIAI"/>
    <property type="match status" value="1"/>
</dbReference>
<accession>A0A835LUE3</accession>
<evidence type="ECO:0000256" key="1">
    <source>
        <dbReference type="PROSITE-ProRule" id="PRU00023"/>
    </source>
</evidence>
<dbReference type="InterPro" id="IPR002110">
    <property type="entry name" value="Ankyrin_rpt"/>
</dbReference>
<feature type="repeat" description="ANK" evidence="1">
    <location>
        <begin position="25"/>
        <end position="51"/>
    </location>
</feature>
<keyword evidence="1" id="KW-0040">ANK repeat</keyword>
<evidence type="ECO:0000313" key="3">
    <source>
        <dbReference type="Proteomes" id="UP000631114"/>
    </source>
</evidence>
<sequence length="118" mass="13187">MQSLNRNGVFCPGLKPELIGQLNQDGFTPIHIAAANGYSEIVKELLKVNRDYCRLTSRNGNTPLHYTAIRGRLDVISDLISSYGDLIDTITTCGETTFHLAVKNNQFEAFEVMIKKLK</sequence>
<dbReference type="PROSITE" id="PS50297">
    <property type="entry name" value="ANK_REP_REGION"/>
    <property type="match status" value="2"/>
</dbReference>
<dbReference type="Gene3D" id="1.25.40.20">
    <property type="entry name" value="Ankyrin repeat-containing domain"/>
    <property type="match status" value="1"/>
</dbReference>
<feature type="repeat" description="ANK" evidence="1">
    <location>
        <begin position="59"/>
        <end position="86"/>
    </location>
</feature>
<dbReference type="OrthoDB" id="1163311at2759"/>
<name>A0A835LUE3_9MAGN</name>
<dbReference type="EMBL" id="JADFTS010000004">
    <property type="protein sequence ID" value="KAF9608603.1"/>
    <property type="molecule type" value="Genomic_DNA"/>
</dbReference>
<dbReference type="InterPro" id="IPR036770">
    <property type="entry name" value="Ankyrin_rpt-contain_sf"/>
</dbReference>
<gene>
    <name evidence="2" type="ORF">IFM89_010088</name>
</gene>
<dbReference type="Proteomes" id="UP000631114">
    <property type="component" value="Unassembled WGS sequence"/>
</dbReference>
<reference evidence="2 3" key="1">
    <citation type="submission" date="2020-10" db="EMBL/GenBank/DDBJ databases">
        <title>The Coptis chinensis genome and diversification of protoberbering-type alkaloids.</title>
        <authorList>
            <person name="Wang B."/>
            <person name="Shu S."/>
            <person name="Song C."/>
            <person name="Liu Y."/>
        </authorList>
    </citation>
    <scope>NUCLEOTIDE SEQUENCE [LARGE SCALE GENOMIC DNA]</scope>
    <source>
        <strain evidence="2">HL-2020</strain>
        <tissue evidence="2">Leaf</tissue>
    </source>
</reference>
<dbReference type="AlphaFoldDB" id="A0A835LUE3"/>
<keyword evidence="3" id="KW-1185">Reference proteome</keyword>
<evidence type="ECO:0000313" key="2">
    <source>
        <dbReference type="EMBL" id="KAF9608603.1"/>
    </source>
</evidence>